<sequence length="336" mass="38231">MYTPNVAKPMAPKVNPVSRQNFDVLSVLGAGGFGKVFLVRKTDGADSGRLYAMKVLEKADIMKTKKFIEYTKTERQVLEEVKCSPFLIELHYAFQTSEKLHLILALDWMCCCKWGDNHLLPWPPRSPDLTPCDFFLWGFVKDNIYVPPLPTSIHELHDWITHALQAITADMLHCVDVCCVTQGAHIEDYVCGGDLFAHFCEQQEFPEKDVCFYVGEVVLALEQLHKIGVIYRDLKPENLLIDKEGHLILTDFGLSKKFMPNETPRTYSYCGTLEYMAPEVVQEAPSGHGMVVLYNSPSVEVQLRTYFTLALDEGSRLVEHWNSDMRTANRKSSLQC</sequence>
<keyword evidence="3" id="KW-0808">Transferase</keyword>
<name>A0A2J7QEZ2_9NEOP</name>
<evidence type="ECO:0000256" key="5">
    <source>
        <dbReference type="ARBA" id="ARBA00022777"/>
    </source>
</evidence>
<dbReference type="Gene3D" id="3.30.200.20">
    <property type="entry name" value="Phosphorylase Kinase, domain 1"/>
    <property type="match status" value="1"/>
</dbReference>
<proteinExistence type="inferred from homology"/>
<dbReference type="PANTHER" id="PTHR24351">
    <property type="entry name" value="RIBOSOMAL PROTEIN S6 KINASE"/>
    <property type="match status" value="1"/>
</dbReference>
<dbReference type="Proteomes" id="UP000235965">
    <property type="component" value="Unassembled WGS sequence"/>
</dbReference>
<evidence type="ECO:0000256" key="3">
    <source>
        <dbReference type="ARBA" id="ARBA00022679"/>
    </source>
</evidence>
<comment type="similarity">
    <text evidence="8">Belongs to the protein kinase superfamily.</text>
</comment>
<dbReference type="EMBL" id="NEVH01015304">
    <property type="protein sequence ID" value="PNF27171.1"/>
    <property type="molecule type" value="Genomic_DNA"/>
</dbReference>
<dbReference type="Gene3D" id="1.10.510.10">
    <property type="entry name" value="Transferase(Phosphotransferase) domain 1"/>
    <property type="match status" value="1"/>
</dbReference>
<evidence type="ECO:0000256" key="6">
    <source>
        <dbReference type="ARBA" id="ARBA00022840"/>
    </source>
</evidence>
<evidence type="ECO:0000256" key="8">
    <source>
        <dbReference type="RuleBase" id="RU000304"/>
    </source>
</evidence>
<dbReference type="Pfam" id="PF00069">
    <property type="entry name" value="Pkinase"/>
    <property type="match status" value="2"/>
</dbReference>
<protein>
    <recommendedName>
        <fullName evidence="9">Protein kinase domain-containing protein</fullName>
    </recommendedName>
</protein>
<dbReference type="InterPro" id="IPR017441">
    <property type="entry name" value="Protein_kinase_ATP_BS"/>
</dbReference>
<organism evidence="10 11">
    <name type="scientific">Cryptotermes secundus</name>
    <dbReference type="NCBI Taxonomy" id="105785"/>
    <lineage>
        <taxon>Eukaryota</taxon>
        <taxon>Metazoa</taxon>
        <taxon>Ecdysozoa</taxon>
        <taxon>Arthropoda</taxon>
        <taxon>Hexapoda</taxon>
        <taxon>Insecta</taxon>
        <taxon>Pterygota</taxon>
        <taxon>Neoptera</taxon>
        <taxon>Polyneoptera</taxon>
        <taxon>Dictyoptera</taxon>
        <taxon>Blattodea</taxon>
        <taxon>Blattoidea</taxon>
        <taxon>Termitoidae</taxon>
        <taxon>Kalotermitidae</taxon>
        <taxon>Cryptotermitinae</taxon>
        <taxon>Cryptotermes</taxon>
    </lineage>
</organism>
<evidence type="ECO:0000313" key="11">
    <source>
        <dbReference type="Proteomes" id="UP000235965"/>
    </source>
</evidence>
<dbReference type="PROSITE" id="PS00108">
    <property type="entry name" value="PROTEIN_KINASE_ST"/>
    <property type="match status" value="1"/>
</dbReference>
<accession>A0A2J7QEZ2</accession>
<evidence type="ECO:0000256" key="1">
    <source>
        <dbReference type="ARBA" id="ARBA00022527"/>
    </source>
</evidence>
<evidence type="ECO:0000256" key="7">
    <source>
        <dbReference type="PROSITE-ProRule" id="PRU10141"/>
    </source>
</evidence>
<gene>
    <name evidence="10" type="ORF">B7P43_G07842</name>
</gene>
<keyword evidence="6 7" id="KW-0067">ATP-binding</keyword>
<comment type="caution">
    <text evidence="10">The sequence shown here is derived from an EMBL/GenBank/DDBJ whole genome shotgun (WGS) entry which is preliminary data.</text>
</comment>
<reference evidence="10 11" key="1">
    <citation type="submission" date="2017-12" db="EMBL/GenBank/DDBJ databases">
        <title>Hemimetabolous genomes reveal molecular basis of termite eusociality.</title>
        <authorList>
            <person name="Harrison M.C."/>
            <person name="Jongepier E."/>
            <person name="Robertson H.M."/>
            <person name="Arning N."/>
            <person name="Bitard-Feildel T."/>
            <person name="Chao H."/>
            <person name="Childers C.P."/>
            <person name="Dinh H."/>
            <person name="Doddapaneni H."/>
            <person name="Dugan S."/>
            <person name="Gowin J."/>
            <person name="Greiner C."/>
            <person name="Han Y."/>
            <person name="Hu H."/>
            <person name="Hughes D.S.T."/>
            <person name="Huylmans A.-K."/>
            <person name="Kemena C."/>
            <person name="Kremer L.P.M."/>
            <person name="Lee S.L."/>
            <person name="Lopez-Ezquerra A."/>
            <person name="Mallet L."/>
            <person name="Monroy-Kuhn J.M."/>
            <person name="Moser A."/>
            <person name="Murali S.C."/>
            <person name="Muzny D.M."/>
            <person name="Otani S."/>
            <person name="Piulachs M.-D."/>
            <person name="Poelchau M."/>
            <person name="Qu J."/>
            <person name="Schaub F."/>
            <person name="Wada-Katsumata A."/>
            <person name="Worley K.C."/>
            <person name="Xie Q."/>
            <person name="Ylla G."/>
            <person name="Poulsen M."/>
            <person name="Gibbs R.A."/>
            <person name="Schal C."/>
            <person name="Richards S."/>
            <person name="Belles X."/>
            <person name="Korb J."/>
            <person name="Bornberg-Bauer E."/>
        </authorList>
    </citation>
    <scope>NUCLEOTIDE SEQUENCE [LARGE SCALE GENOMIC DNA]</scope>
    <source>
        <tissue evidence="10">Whole body</tissue>
    </source>
</reference>
<evidence type="ECO:0000256" key="2">
    <source>
        <dbReference type="ARBA" id="ARBA00022553"/>
    </source>
</evidence>
<dbReference type="GO" id="GO:0004674">
    <property type="term" value="F:protein serine/threonine kinase activity"/>
    <property type="evidence" value="ECO:0007669"/>
    <property type="project" value="UniProtKB-KW"/>
</dbReference>
<evidence type="ECO:0000313" key="10">
    <source>
        <dbReference type="EMBL" id="PNF27171.1"/>
    </source>
</evidence>
<dbReference type="SMART" id="SM00220">
    <property type="entry name" value="S_TKc"/>
    <property type="match status" value="1"/>
</dbReference>
<dbReference type="InParanoid" id="A0A2J7QEZ2"/>
<dbReference type="PROSITE" id="PS50011">
    <property type="entry name" value="PROTEIN_KINASE_DOM"/>
    <property type="match status" value="1"/>
</dbReference>
<dbReference type="InterPro" id="IPR011009">
    <property type="entry name" value="Kinase-like_dom_sf"/>
</dbReference>
<keyword evidence="5" id="KW-0418">Kinase</keyword>
<dbReference type="PROSITE" id="PS00107">
    <property type="entry name" value="PROTEIN_KINASE_ATP"/>
    <property type="match status" value="1"/>
</dbReference>
<dbReference type="GO" id="GO:0005524">
    <property type="term" value="F:ATP binding"/>
    <property type="evidence" value="ECO:0007669"/>
    <property type="project" value="UniProtKB-UniRule"/>
</dbReference>
<keyword evidence="2" id="KW-0597">Phosphoprotein</keyword>
<dbReference type="FunFam" id="1.10.510.10:FF:000551">
    <property type="entry name" value="Non-specific serine/threonine protein kinase"/>
    <property type="match status" value="1"/>
</dbReference>
<keyword evidence="11" id="KW-1185">Reference proteome</keyword>
<feature type="domain" description="Protein kinase" evidence="9">
    <location>
        <begin position="22"/>
        <end position="336"/>
    </location>
</feature>
<dbReference type="SUPFAM" id="SSF56112">
    <property type="entry name" value="Protein kinase-like (PK-like)"/>
    <property type="match status" value="1"/>
</dbReference>
<keyword evidence="4 7" id="KW-0547">Nucleotide-binding</keyword>
<dbReference type="InterPro" id="IPR000719">
    <property type="entry name" value="Prot_kinase_dom"/>
</dbReference>
<evidence type="ECO:0000256" key="4">
    <source>
        <dbReference type="ARBA" id="ARBA00022741"/>
    </source>
</evidence>
<keyword evidence="1 8" id="KW-0723">Serine/threonine-protein kinase</keyword>
<evidence type="ECO:0000259" key="9">
    <source>
        <dbReference type="PROSITE" id="PS50011"/>
    </source>
</evidence>
<dbReference type="STRING" id="105785.A0A2J7QEZ2"/>
<feature type="binding site" evidence="7">
    <location>
        <position position="54"/>
    </location>
    <ligand>
        <name>ATP</name>
        <dbReference type="ChEBI" id="CHEBI:30616"/>
    </ligand>
</feature>
<dbReference type="OrthoDB" id="63267at2759"/>
<dbReference type="InterPro" id="IPR008271">
    <property type="entry name" value="Ser/Thr_kinase_AS"/>
</dbReference>
<dbReference type="AlphaFoldDB" id="A0A2J7QEZ2"/>